<proteinExistence type="predicted"/>
<sequence>MLLVPAIFGLAALATHEQVPYKDGLSRGQGFNTYTQTGCMHNAVDITEPIKSDNASPDQVEVTYAAEKIVEYQKLIQSLDISASATMSEASTGGEGGAKARFLDQSEFESSFLTYLVKVDVRRQPSSSSKYAFKWIKPRNPHRAYCNRFISGKGGALFARVSIITKDASKHREVEQSAEVAFSVFGINTKVTDSIKSSFEEIQKHSEVRVFLHYVGAPPEYKDKISAGHNDELLQLKETADRFLAEAQRHEWRRFALLEKYDNLAQFNSSFEPLDYAEASDRSWSVFGDFTEYLGIQKLIRQVPSTQYSGGRVTRDRLDRRASDIIAGYRRWVARVARRPQFAKQRPAYSHPAVFREQILLAIRPNKYIVQRLSLGKDGSTDIIDKTLRPGAAKLFEIRAYDKPGVPGTVNLMFVKKRGEDKFTCLMGRSVTPGYEMLSQLWVFDAPVHAVGNETVEVVTRPRMGSIELVPRHDEASMRRRLARRAPQVSLWSNGPGKSRAAAGLFAFYIRSA</sequence>
<dbReference type="Proteomes" id="UP000054481">
    <property type="component" value="Unassembled WGS sequence"/>
</dbReference>
<keyword evidence="3" id="KW-1185">Reference proteome</keyword>
<evidence type="ECO:0008006" key="4">
    <source>
        <dbReference type="Google" id="ProtNLM"/>
    </source>
</evidence>
<feature type="chain" id="PRO_5002525847" description="PLAT domain-containing protein" evidence="1">
    <location>
        <begin position="17"/>
        <end position="513"/>
    </location>
</feature>
<protein>
    <recommendedName>
        <fullName evidence="4">PLAT domain-containing protein</fullName>
    </recommendedName>
</protein>
<dbReference type="EMBL" id="KQ030508">
    <property type="protein sequence ID" value="KJZ77281.1"/>
    <property type="molecule type" value="Genomic_DNA"/>
</dbReference>
<dbReference type="AlphaFoldDB" id="A0A0F7ZMI9"/>
<evidence type="ECO:0000256" key="1">
    <source>
        <dbReference type="SAM" id="SignalP"/>
    </source>
</evidence>
<reference evidence="2 3" key="1">
    <citation type="journal article" date="2014" name="Genome Biol. Evol.">
        <title>Comparative genomics and transcriptomics analyses reveal divergent lifestyle features of nematode endoparasitic fungus Hirsutella minnesotensis.</title>
        <authorList>
            <person name="Lai Y."/>
            <person name="Liu K."/>
            <person name="Zhang X."/>
            <person name="Zhang X."/>
            <person name="Li K."/>
            <person name="Wang N."/>
            <person name="Shu C."/>
            <person name="Wu Y."/>
            <person name="Wang C."/>
            <person name="Bushley K.E."/>
            <person name="Xiang M."/>
            <person name="Liu X."/>
        </authorList>
    </citation>
    <scope>NUCLEOTIDE SEQUENCE [LARGE SCALE GENOMIC DNA]</scope>
    <source>
        <strain evidence="2 3">3608</strain>
    </source>
</reference>
<name>A0A0F7ZMI9_9HYPO</name>
<feature type="signal peptide" evidence="1">
    <location>
        <begin position="1"/>
        <end position="16"/>
    </location>
</feature>
<organism evidence="2 3">
    <name type="scientific">Hirsutella minnesotensis 3608</name>
    <dbReference type="NCBI Taxonomy" id="1043627"/>
    <lineage>
        <taxon>Eukaryota</taxon>
        <taxon>Fungi</taxon>
        <taxon>Dikarya</taxon>
        <taxon>Ascomycota</taxon>
        <taxon>Pezizomycotina</taxon>
        <taxon>Sordariomycetes</taxon>
        <taxon>Hypocreomycetidae</taxon>
        <taxon>Hypocreales</taxon>
        <taxon>Ophiocordycipitaceae</taxon>
        <taxon>Hirsutella</taxon>
    </lineage>
</organism>
<evidence type="ECO:0000313" key="3">
    <source>
        <dbReference type="Proteomes" id="UP000054481"/>
    </source>
</evidence>
<evidence type="ECO:0000313" key="2">
    <source>
        <dbReference type="EMBL" id="KJZ77281.1"/>
    </source>
</evidence>
<keyword evidence="1" id="KW-0732">Signal</keyword>
<dbReference type="OrthoDB" id="3231004at2759"/>
<accession>A0A0F7ZMI9</accession>
<gene>
    <name evidence="2" type="ORF">HIM_03602</name>
</gene>